<comment type="similarity">
    <text evidence="3">Belongs to the glycosyltransferase 1 family. Bacterial/plant glycogen synthase subfamily.</text>
</comment>
<evidence type="ECO:0000256" key="2">
    <source>
        <dbReference type="ARBA" id="ARBA00002764"/>
    </source>
</evidence>
<reference evidence="10 11" key="1">
    <citation type="submission" date="2021-07" db="EMBL/GenBank/DDBJ databases">
        <title>Paenibacillus radiodurans sp. nov., isolated from the southeastern edge of Tengger Desert.</title>
        <authorList>
            <person name="Zhang G."/>
        </authorList>
    </citation>
    <scope>NUCLEOTIDE SEQUENCE [LARGE SCALE GENOMIC DNA]</scope>
    <source>
        <strain evidence="10 11">DT7-4</strain>
    </source>
</reference>
<comment type="caution">
    <text evidence="10">The sequence shown here is derived from an EMBL/GenBank/DDBJ whole genome shotgun (WGS) entry which is preliminary data.</text>
</comment>
<evidence type="ECO:0000259" key="9">
    <source>
        <dbReference type="Pfam" id="PF08323"/>
    </source>
</evidence>
<dbReference type="NCBIfam" id="TIGR02095">
    <property type="entry name" value="glgA"/>
    <property type="match status" value="1"/>
</dbReference>
<keyword evidence="7" id="KW-0320">Glycogen biosynthesis</keyword>
<evidence type="ECO:0000256" key="1">
    <source>
        <dbReference type="ARBA" id="ARBA00001478"/>
    </source>
</evidence>
<feature type="domain" description="Starch synthase catalytic" evidence="9">
    <location>
        <begin position="27"/>
        <end position="232"/>
    </location>
</feature>
<dbReference type="InterPro" id="IPR013534">
    <property type="entry name" value="Starch_synth_cat_dom"/>
</dbReference>
<keyword evidence="11" id="KW-1185">Reference proteome</keyword>
<comment type="catalytic activity">
    <reaction evidence="1">
        <text>[(1-&gt;4)-alpha-D-glucosyl](n) + ADP-alpha-D-glucose = [(1-&gt;4)-alpha-D-glucosyl](n+1) + ADP + H(+)</text>
        <dbReference type="Rhea" id="RHEA:18189"/>
        <dbReference type="Rhea" id="RHEA-COMP:9584"/>
        <dbReference type="Rhea" id="RHEA-COMP:9587"/>
        <dbReference type="ChEBI" id="CHEBI:15378"/>
        <dbReference type="ChEBI" id="CHEBI:15444"/>
        <dbReference type="ChEBI" id="CHEBI:57498"/>
        <dbReference type="ChEBI" id="CHEBI:456216"/>
        <dbReference type="EC" id="2.4.1.21"/>
    </reaction>
</comment>
<keyword evidence="5" id="KW-0328">Glycosyltransferase</keyword>
<dbReference type="Pfam" id="PF00534">
    <property type="entry name" value="Glycos_transf_1"/>
    <property type="match status" value="1"/>
</dbReference>
<evidence type="ECO:0000313" key="10">
    <source>
        <dbReference type="EMBL" id="MBW7477345.1"/>
    </source>
</evidence>
<dbReference type="EMBL" id="JAHZIJ010000023">
    <property type="protein sequence ID" value="MBW7477345.1"/>
    <property type="molecule type" value="Genomic_DNA"/>
</dbReference>
<sequence length="487" mass="55173">MMEKSILIAAVSKDPFETNALNDGFVRELLERGIDARMILPLHDSIEGICELDLSIIGDIALTMDGRPVQGTIKQGVMNGIITYLIDTPEYFNREKMFENPDDAERFSYYCRAVLASLACIGFEPDIIHCEDWPAAFIPFLLRANYGGLEQYKGTQTVLTFNSFAHQGVFDRENSIYLDMDWDSIKDCGLDYYDQINFLKAGLLYADVLTTVSPNYALEIQTEIWGQTLEDFAIKRRDDLHGILNGADPAKYDPATDRRLHANYSIGNMEGKARNKAKVQAAHGLAAREDVPLLVSSFRMTSEHGAELLQYAIGDLLKADIQFILMITRDDALYTESEKEIFINFFQAEADKHPDKFRFLSFDEDELFRLIAGADLYLMPASEPCGIGHLIAMRYGTVPIVKHTGGAVDTVQPFCEQSREGTGFCFKYANEKVLLYQARKAVGLYSRTDVWQELVENGMREQFSQKHYAEQYIALYDKLIHGKYVTV</sequence>
<dbReference type="Gene3D" id="3.40.50.2000">
    <property type="entry name" value="Glycogen Phosphorylase B"/>
    <property type="match status" value="2"/>
</dbReference>
<dbReference type="InterPro" id="IPR011835">
    <property type="entry name" value="GS/SS"/>
</dbReference>
<name>A0ABS7DBW1_9BACL</name>
<evidence type="ECO:0000256" key="6">
    <source>
        <dbReference type="ARBA" id="ARBA00022679"/>
    </source>
</evidence>
<comment type="function">
    <text evidence="2">Synthesizes alpha-1,4-glucan chains using ADP-glucose.</text>
</comment>
<evidence type="ECO:0000256" key="4">
    <source>
        <dbReference type="ARBA" id="ARBA00012588"/>
    </source>
</evidence>
<keyword evidence="6" id="KW-0808">Transferase</keyword>
<dbReference type="RefSeq" id="WP_219874598.1">
    <property type="nucleotide sequence ID" value="NZ_JAHZIJ010000023.1"/>
</dbReference>
<dbReference type="Pfam" id="PF08323">
    <property type="entry name" value="Glyco_transf_5"/>
    <property type="match status" value="1"/>
</dbReference>
<dbReference type="SUPFAM" id="SSF53756">
    <property type="entry name" value="UDP-Glycosyltransferase/glycogen phosphorylase"/>
    <property type="match status" value="1"/>
</dbReference>
<evidence type="ECO:0000256" key="7">
    <source>
        <dbReference type="ARBA" id="ARBA00023056"/>
    </source>
</evidence>
<feature type="domain" description="Glycosyl transferase family 1" evidence="8">
    <location>
        <begin position="287"/>
        <end position="432"/>
    </location>
</feature>
<proteinExistence type="inferred from homology"/>
<organism evidence="10 11">
    <name type="scientific">Paenibacillus oenotherae</name>
    <dbReference type="NCBI Taxonomy" id="1435645"/>
    <lineage>
        <taxon>Bacteria</taxon>
        <taxon>Bacillati</taxon>
        <taxon>Bacillota</taxon>
        <taxon>Bacilli</taxon>
        <taxon>Bacillales</taxon>
        <taxon>Paenibacillaceae</taxon>
        <taxon>Paenibacillus</taxon>
    </lineage>
</organism>
<dbReference type="CDD" id="cd03791">
    <property type="entry name" value="GT5_Glycogen_synthase_DULL1-like"/>
    <property type="match status" value="1"/>
</dbReference>
<evidence type="ECO:0000256" key="3">
    <source>
        <dbReference type="ARBA" id="ARBA00010281"/>
    </source>
</evidence>
<evidence type="ECO:0000256" key="5">
    <source>
        <dbReference type="ARBA" id="ARBA00022676"/>
    </source>
</evidence>
<evidence type="ECO:0000259" key="8">
    <source>
        <dbReference type="Pfam" id="PF00534"/>
    </source>
</evidence>
<evidence type="ECO:0000313" key="11">
    <source>
        <dbReference type="Proteomes" id="UP000812277"/>
    </source>
</evidence>
<dbReference type="EC" id="2.4.1.21" evidence="4"/>
<accession>A0ABS7DBW1</accession>
<dbReference type="PANTHER" id="PTHR45825:SF11">
    <property type="entry name" value="ALPHA AMYLASE DOMAIN-CONTAINING PROTEIN"/>
    <property type="match status" value="1"/>
</dbReference>
<dbReference type="InterPro" id="IPR001296">
    <property type="entry name" value="Glyco_trans_1"/>
</dbReference>
<gene>
    <name evidence="10" type="ORF">K0T92_21735</name>
</gene>
<dbReference type="Proteomes" id="UP000812277">
    <property type="component" value="Unassembled WGS sequence"/>
</dbReference>
<protein>
    <recommendedName>
        <fullName evidence="4">starch synthase</fullName>
        <ecNumber evidence="4">2.4.1.21</ecNumber>
    </recommendedName>
</protein>
<dbReference type="PANTHER" id="PTHR45825">
    <property type="entry name" value="GRANULE-BOUND STARCH SYNTHASE 1, CHLOROPLASTIC/AMYLOPLASTIC"/>
    <property type="match status" value="1"/>
</dbReference>